<comment type="caution">
    <text evidence="2">The sequence shown here is derived from an EMBL/GenBank/DDBJ whole genome shotgun (WGS) entry which is preliminary data.</text>
</comment>
<proteinExistence type="predicted"/>
<organism evidence="2 3">
    <name type="scientific">Fodinibacter luteus</name>
    <dbReference type="NCBI Taxonomy" id="552064"/>
    <lineage>
        <taxon>Bacteria</taxon>
        <taxon>Bacillati</taxon>
        <taxon>Actinomycetota</taxon>
        <taxon>Actinomycetes</taxon>
        <taxon>Micrococcales</taxon>
        <taxon>Intrasporangiaceae</taxon>
        <taxon>Fodinibacter (ex Wang et al. 2009)</taxon>
    </lineage>
</organism>
<feature type="transmembrane region" description="Helical" evidence="1">
    <location>
        <begin position="26"/>
        <end position="45"/>
    </location>
</feature>
<gene>
    <name evidence="2" type="ORF">GCM10023168_09680</name>
</gene>
<dbReference type="Pfam" id="PF14329">
    <property type="entry name" value="DUF4386"/>
    <property type="match status" value="1"/>
</dbReference>
<evidence type="ECO:0000313" key="3">
    <source>
        <dbReference type="Proteomes" id="UP001500945"/>
    </source>
</evidence>
<dbReference type="RefSeq" id="WP_345202925.1">
    <property type="nucleotide sequence ID" value="NZ_BAABGM010000004.1"/>
</dbReference>
<accession>A0ABP8K5W3</accession>
<evidence type="ECO:0000313" key="2">
    <source>
        <dbReference type="EMBL" id="GAA4400685.1"/>
    </source>
</evidence>
<protein>
    <recommendedName>
        <fullName evidence="4">DUF4386 domain-containing protein</fullName>
    </recommendedName>
</protein>
<dbReference type="Proteomes" id="UP001500945">
    <property type="component" value="Unassembled WGS sequence"/>
</dbReference>
<keyword evidence="1" id="KW-0472">Membrane</keyword>
<feature type="transmembrane region" description="Helical" evidence="1">
    <location>
        <begin position="213"/>
        <end position="234"/>
    </location>
</feature>
<feature type="transmembrane region" description="Helical" evidence="1">
    <location>
        <begin position="101"/>
        <end position="124"/>
    </location>
</feature>
<feature type="transmembrane region" description="Helical" evidence="1">
    <location>
        <begin position="156"/>
        <end position="175"/>
    </location>
</feature>
<keyword evidence="1" id="KW-0812">Transmembrane</keyword>
<keyword evidence="3" id="KW-1185">Reference proteome</keyword>
<keyword evidence="1" id="KW-1133">Transmembrane helix</keyword>
<evidence type="ECO:0000256" key="1">
    <source>
        <dbReference type="SAM" id="Phobius"/>
    </source>
</evidence>
<evidence type="ECO:0008006" key="4">
    <source>
        <dbReference type="Google" id="ProtNLM"/>
    </source>
</evidence>
<feature type="transmembrane region" description="Helical" evidence="1">
    <location>
        <begin position="184"/>
        <end position="207"/>
    </location>
</feature>
<sequence>MSTLQTTTTLRRGPVPRNSLRTTASIVGWLFIVTYVTAIAAKVAFYPPLFDGDYVTGPGQDTRVLWGAVFEAVLIIANIGTATFLWPVLKRQHESLAMSYVAARIMESVFIAVGVLSVLTVVTLRQTYAAADPGATAGLTVAGDAFVTVQEWTFGLGPNFVVGVGNGVILGYLMYRSRLVPRKLAVLGLVGGPLLILSAAAAMVGVIELDGTWQVLSAVPEFFWELGLGIYLVVKGFKPSPVTAGTDDER</sequence>
<dbReference type="InterPro" id="IPR025495">
    <property type="entry name" value="DUF4386"/>
</dbReference>
<reference evidence="3" key="1">
    <citation type="journal article" date="2019" name="Int. J. Syst. Evol. Microbiol.">
        <title>The Global Catalogue of Microorganisms (GCM) 10K type strain sequencing project: providing services to taxonomists for standard genome sequencing and annotation.</title>
        <authorList>
            <consortium name="The Broad Institute Genomics Platform"/>
            <consortium name="The Broad Institute Genome Sequencing Center for Infectious Disease"/>
            <person name="Wu L."/>
            <person name="Ma J."/>
        </authorList>
    </citation>
    <scope>NUCLEOTIDE SEQUENCE [LARGE SCALE GENOMIC DNA]</scope>
    <source>
        <strain evidence="3">JCM 17809</strain>
    </source>
</reference>
<name>A0ABP8K5W3_9MICO</name>
<dbReference type="EMBL" id="BAABGM010000004">
    <property type="protein sequence ID" value="GAA4400685.1"/>
    <property type="molecule type" value="Genomic_DNA"/>
</dbReference>
<feature type="transmembrane region" description="Helical" evidence="1">
    <location>
        <begin position="65"/>
        <end position="89"/>
    </location>
</feature>